<reference evidence="1" key="1">
    <citation type="submission" date="2019-04" db="EMBL/GenBank/DDBJ databases">
        <title>Microbes associate with the intestines of laboratory mice.</title>
        <authorList>
            <person name="Navarre W."/>
            <person name="Wong E."/>
            <person name="Huang K.C."/>
            <person name="Tropini C."/>
            <person name="Ng K."/>
            <person name="Yu B."/>
        </authorList>
    </citation>
    <scope>NUCLEOTIDE SEQUENCE</scope>
    <source>
        <strain evidence="1">NM86_A22</strain>
    </source>
</reference>
<dbReference type="EMBL" id="SSTG01000068">
    <property type="protein sequence ID" value="THG50682.1"/>
    <property type="molecule type" value="Genomic_DNA"/>
</dbReference>
<evidence type="ECO:0000313" key="2">
    <source>
        <dbReference type="Proteomes" id="UP000305401"/>
    </source>
</evidence>
<sequence>MKAFGVVILMAAFAFGFIGAQRVNTLRPGNLAPVNHIPDFAGVDVAEGAAPDCVKVASYDKPLRSLRETFFVTNNSATDTLTGIRLSLTYFAVADSSMLHSRRVSVSCHIPPLQTRQLYLIAWDRQYTYYSENTRIRPSGTRAVPYCADIRIEGATFKNAGK</sequence>
<evidence type="ECO:0000313" key="1">
    <source>
        <dbReference type="EMBL" id="THG50682.1"/>
    </source>
</evidence>
<dbReference type="Proteomes" id="UP000305401">
    <property type="component" value="Unassembled WGS sequence"/>
</dbReference>
<proteinExistence type="predicted"/>
<organism evidence="1 2">
    <name type="scientific">Muribaculum caecicola</name>
    <dbReference type="NCBI Taxonomy" id="3038144"/>
    <lineage>
        <taxon>Bacteria</taxon>
        <taxon>Pseudomonadati</taxon>
        <taxon>Bacteroidota</taxon>
        <taxon>Bacteroidia</taxon>
        <taxon>Bacteroidales</taxon>
        <taxon>Muribaculaceae</taxon>
        <taxon>Muribaculum</taxon>
    </lineage>
</organism>
<keyword evidence="2" id="KW-1185">Reference proteome</keyword>
<name>A0AC61S5C5_9BACT</name>
<comment type="caution">
    <text evidence="1">The sequence shown here is derived from an EMBL/GenBank/DDBJ whole genome shotgun (WGS) entry which is preliminary data.</text>
</comment>
<protein>
    <submittedName>
        <fullName evidence="1">Uncharacterized protein</fullName>
    </submittedName>
</protein>
<gene>
    <name evidence="1" type="ORF">E5990_06400</name>
</gene>
<accession>A0AC61S5C5</accession>